<organism evidence="6 7">
    <name type="scientific">Roseateles aquae</name>
    <dbReference type="NCBI Taxonomy" id="3077235"/>
    <lineage>
        <taxon>Bacteria</taxon>
        <taxon>Pseudomonadati</taxon>
        <taxon>Pseudomonadota</taxon>
        <taxon>Betaproteobacteria</taxon>
        <taxon>Burkholderiales</taxon>
        <taxon>Sphaerotilaceae</taxon>
        <taxon>Roseateles</taxon>
    </lineage>
</organism>
<feature type="repeat" description="TPR" evidence="3">
    <location>
        <begin position="209"/>
        <end position="242"/>
    </location>
</feature>
<feature type="signal peptide" evidence="5">
    <location>
        <begin position="1"/>
        <end position="34"/>
    </location>
</feature>
<proteinExistence type="predicted"/>
<dbReference type="Pfam" id="PF13432">
    <property type="entry name" value="TPR_16"/>
    <property type="match status" value="4"/>
</dbReference>
<dbReference type="PROSITE" id="PS50005">
    <property type="entry name" value="TPR"/>
    <property type="match status" value="3"/>
</dbReference>
<comment type="caution">
    <text evidence="6">The sequence shown here is derived from an EMBL/GenBank/DDBJ whole genome shotgun (WGS) entry which is preliminary data.</text>
</comment>
<sequence>MTQAFSPNKHPMPRTARPLLTAMLLLSLAGLAPATPEKAAKFYEDALQRYEKGDLEGATIQLKNTIQQDNKMLAAHLLLGKVLLKVGELKGAEAAFEEALKQGVSRNEVAIPLGQLYLLLGERKKLLDELTVQSLLPALQPEVLTLRGTAYAMSGNITLATKSFSDAKALDPRSASPFIAEALMYLRAGERDKAKASASRATELGADKPAAWYTLGTVLYAMQDYKGSATAQEKALALDKKHIDARVGHAFALLSLGREKEASTDLALLKEWEVSDPRASYMRALLATRAGDAAAAKTNYAEAVDQIDALPPGLVAGDEPLMMAGALSHHALGNLEKAREYLRTILTLNPKHYVGQMLLASIAVQSKDFTLAVPILETMLRNNPDDTQALYMMGSIQLARKRYPQASELFERAAAKSNSADAVRELGFSQLGLGLDKQGLSNLEKAYAANPADTRSGVQLALTFARQGQSAKALQIAETIVKREPDNLTMINFLGNVRGRIGDKAGARAAFQQVLAKDPAFRPAGINLSWLDIEERRFDEARTRLTQMLTRMKDDPDVLFELGTLELRAGRPAEALRQWQKADDVQRQDPRPGLAMIDYYSSQRQVDKALETAKMLAGKQPSKFAVQLALGRAYLAAGESTNARLSLQEATRLAEFDADKQVAIGRMQLMAGGIDQASYNVQKALQAKPDDLQALVLQTEIEGRRGDAAKIDAALKTLQAKHPGTVPTLLTTGHVAFSRGQFAAAQLAYRAAMDKAPETSVVLLLVQAQIAGGETDKALQSLESWTKKRPDDKLSLRALAEVQLQAGKMDQARKSFAQVVALEPDNASTVAAYAALLQRLNDAGAVAAAEKAVKLAPNDAEVNDVMGWILLQRGDKEGGLRFLREARLRNPTSGEIRLHLAYALAKSGRKAEARDELAAAQSSPVKPQPAEELARARRELGL</sequence>
<keyword evidence="2 3" id="KW-0802">TPR repeat</keyword>
<dbReference type="Pfam" id="PF13181">
    <property type="entry name" value="TPR_8"/>
    <property type="match status" value="1"/>
</dbReference>
<dbReference type="InterPro" id="IPR051012">
    <property type="entry name" value="CellSynth/LPSAsmb/PSIAsmb"/>
</dbReference>
<dbReference type="EMBL" id="JAVXZY010000001">
    <property type="protein sequence ID" value="MDT8998136.1"/>
    <property type="molecule type" value="Genomic_DNA"/>
</dbReference>
<keyword evidence="5" id="KW-0732">Signal</keyword>
<protein>
    <submittedName>
        <fullName evidence="6">PEP-CTERM system TPR-repeat protein PrsT</fullName>
    </submittedName>
</protein>
<feature type="compositionally biased region" description="Basic and acidic residues" evidence="4">
    <location>
        <begin position="932"/>
        <end position="942"/>
    </location>
</feature>
<evidence type="ECO:0000256" key="1">
    <source>
        <dbReference type="ARBA" id="ARBA00022737"/>
    </source>
</evidence>
<feature type="region of interest" description="Disordered" evidence="4">
    <location>
        <begin position="914"/>
        <end position="942"/>
    </location>
</feature>
<evidence type="ECO:0000256" key="3">
    <source>
        <dbReference type="PROSITE-ProRule" id="PRU00339"/>
    </source>
</evidence>
<evidence type="ECO:0000313" key="6">
    <source>
        <dbReference type="EMBL" id="MDT8998136.1"/>
    </source>
</evidence>
<gene>
    <name evidence="6" type="primary">prsT</name>
    <name evidence="6" type="ORF">RQP53_02480</name>
</gene>
<dbReference type="Pfam" id="PF14559">
    <property type="entry name" value="TPR_19"/>
    <property type="match status" value="3"/>
</dbReference>
<name>A0ABU3P6E1_9BURK</name>
<evidence type="ECO:0000256" key="5">
    <source>
        <dbReference type="SAM" id="SignalP"/>
    </source>
</evidence>
<keyword evidence="7" id="KW-1185">Reference proteome</keyword>
<feature type="repeat" description="TPR" evidence="3">
    <location>
        <begin position="141"/>
        <end position="174"/>
    </location>
</feature>
<dbReference type="InterPro" id="IPR014266">
    <property type="entry name" value="PEP-CTERM_TPR_PrsT"/>
</dbReference>
<dbReference type="SMART" id="SM00028">
    <property type="entry name" value="TPR"/>
    <property type="match status" value="16"/>
</dbReference>
<keyword evidence="1" id="KW-0677">Repeat</keyword>
<dbReference type="Gene3D" id="1.25.40.10">
    <property type="entry name" value="Tetratricopeptide repeat domain"/>
    <property type="match status" value="4"/>
</dbReference>
<dbReference type="InterPro" id="IPR011990">
    <property type="entry name" value="TPR-like_helical_dom_sf"/>
</dbReference>
<reference evidence="6" key="1">
    <citation type="submission" date="2023-09" db="EMBL/GenBank/DDBJ databases">
        <title>Paucibacter sp. APW11 Genome sequencing and assembly.</title>
        <authorList>
            <person name="Kim I."/>
        </authorList>
    </citation>
    <scope>NUCLEOTIDE SEQUENCE</scope>
    <source>
        <strain evidence="6">APW11</strain>
    </source>
</reference>
<dbReference type="Proteomes" id="UP001246372">
    <property type="component" value="Unassembled WGS sequence"/>
</dbReference>
<dbReference type="InterPro" id="IPR019734">
    <property type="entry name" value="TPR_rpt"/>
</dbReference>
<dbReference type="PANTHER" id="PTHR45586:SF1">
    <property type="entry name" value="LIPOPOLYSACCHARIDE ASSEMBLY PROTEIN B"/>
    <property type="match status" value="1"/>
</dbReference>
<evidence type="ECO:0000256" key="4">
    <source>
        <dbReference type="SAM" id="MobiDB-lite"/>
    </source>
</evidence>
<evidence type="ECO:0000313" key="7">
    <source>
        <dbReference type="Proteomes" id="UP001246372"/>
    </source>
</evidence>
<dbReference type="NCBIfam" id="TIGR02917">
    <property type="entry name" value="PEP_TPR_lipo"/>
    <property type="match status" value="1"/>
</dbReference>
<dbReference type="RefSeq" id="WP_315648439.1">
    <property type="nucleotide sequence ID" value="NZ_JAVXZY010000001.1"/>
</dbReference>
<feature type="repeat" description="TPR" evidence="3">
    <location>
        <begin position="793"/>
        <end position="826"/>
    </location>
</feature>
<dbReference type="SUPFAM" id="SSF48452">
    <property type="entry name" value="TPR-like"/>
    <property type="match status" value="5"/>
</dbReference>
<accession>A0ABU3P6E1</accession>
<dbReference type="PANTHER" id="PTHR45586">
    <property type="entry name" value="TPR REPEAT-CONTAINING PROTEIN PA4667"/>
    <property type="match status" value="1"/>
</dbReference>
<evidence type="ECO:0000256" key="2">
    <source>
        <dbReference type="ARBA" id="ARBA00022803"/>
    </source>
</evidence>
<feature type="chain" id="PRO_5046236159" evidence="5">
    <location>
        <begin position="35"/>
        <end position="942"/>
    </location>
</feature>